<evidence type="ECO:0000256" key="1">
    <source>
        <dbReference type="ARBA" id="ARBA00004651"/>
    </source>
</evidence>
<keyword evidence="7 8" id="KW-0472">Membrane</keyword>
<dbReference type="EMBL" id="BJNV01000023">
    <property type="protein sequence ID" value="GEC95622.1"/>
    <property type="molecule type" value="Genomic_DNA"/>
</dbReference>
<name>A0A4Y4CU43_ZOORA</name>
<feature type="transmembrane region" description="Helical" evidence="8">
    <location>
        <begin position="277"/>
        <end position="299"/>
    </location>
</feature>
<keyword evidence="5 8" id="KW-0812">Transmembrane</keyword>
<keyword evidence="3 8" id="KW-0813">Transport</keyword>
<evidence type="ECO:0000256" key="3">
    <source>
        <dbReference type="ARBA" id="ARBA00022448"/>
    </source>
</evidence>
<evidence type="ECO:0000256" key="8">
    <source>
        <dbReference type="RuleBase" id="RU362010"/>
    </source>
</evidence>
<dbReference type="InterPro" id="IPR045861">
    <property type="entry name" value="CorA_cytoplasmic_dom"/>
</dbReference>
<dbReference type="AlphaFoldDB" id="A0A4Y4CU43"/>
<organism evidence="9 10">
    <name type="scientific">Zoogloea ramigera</name>
    <dbReference type="NCBI Taxonomy" id="350"/>
    <lineage>
        <taxon>Bacteria</taxon>
        <taxon>Pseudomonadati</taxon>
        <taxon>Pseudomonadota</taxon>
        <taxon>Betaproteobacteria</taxon>
        <taxon>Rhodocyclales</taxon>
        <taxon>Zoogloeaceae</taxon>
        <taxon>Zoogloea</taxon>
    </lineage>
</organism>
<dbReference type="GO" id="GO:0050897">
    <property type="term" value="F:cobalt ion binding"/>
    <property type="evidence" value="ECO:0007669"/>
    <property type="project" value="TreeGrafter"/>
</dbReference>
<dbReference type="SUPFAM" id="SSF144083">
    <property type="entry name" value="Magnesium transport protein CorA, transmembrane region"/>
    <property type="match status" value="1"/>
</dbReference>
<dbReference type="InterPro" id="IPR004488">
    <property type="entry name" value="Mg/Co-transport_prot_CorA"/>
</dbReference>
<comment type="similarity">
    <text evidence="2 8">Belongs to the CorA metal ion transporter (MIT) (TC 1.A.35) family.</text>
</comment>
<evidence type="ECO:0000256" key="2">
    <source>
        <dbReference type="ARBA" id="ARBA00009765"/>
    </source>
</evidence>
<evidence type="ECO:0000313" key="9">
    <source>
        <dbReference type="EMBL" id="GEC95622.1"/>
    </source>
</evidence>
<comment type="subcellular location">
    <subcellularLocation>
        <location evidence="1">Cell membrane</location>
        <topology evidence="1">Multi-pass membrane protein</topology>
    </subcellularLocation>
    <subcellularLocation>
        <location evidence="8">Membrane</location>
        <topology evidence="8">Multi-pass membrane protein</topology>
    </subcellularLocation>
</comment>
<dbReference type="Gene3D" id="1.20.58.340">
    <property type="entry name" value="Magnesium transport protein CorA, transmembrane region"/>
    <property type="match status" value="2"/>
</dbReference>
<dbReference type="NCBIfam" id="TIGR00383">
    <property type="entry name" value="corA"/>
    <property type="match status" value="1"/>
</dbReference>
<dbReference type="PANTHER" id="PTHR46494">
    <property type="entry name" value="CORA FAMILY METAL ION TRANSPORTER (EUROFUNG)"/>
    <property type="match status" value="1"/>
</dbReference>
<dbReference type="Pfam" id="PF01544">
    <property type="entry name" value="CorA"/>
    <property type="match status" value="1"/>
</dbReference>
<evidence type="ECO:0000256" key="4">
    <source>
        <dbReference type="ARBA" id="ARBA00022475"/>
    </source>
</evidence>
<dbReference type="GO" id="GO:0015087">
    <property type="term" value="F:cobalt ion transmembrane transporter activity"/>
    <property type="evidence" value="ECO:0007669"/>
    <property type="project" value="UniProtKB-UniRule"/>
</dbReference>
<dbReference type="CDD" id="cd12828">
    <property type="entry name" value="TmCorA-like_1"/>
    <property type="match status" value="1"/>
</dbReference>
<dbReference type="PANTHER" id="PTHR46494:SF1">
    <property type="entry name" value="CORA FAMILY METAL ION TRANSPORTER (EUROFUNG)"/>
    <property type="match status" value="1"/>
</dbReference>
<evidence type="ECO:0000256" key="5">
    <source>
        <dbReference type="ARBA" id="ARBA00022692"/>
    </source>
</evidence>
<keyword evidence="4 8" id="KW-1003">Cell membrane</keyword>
<sequence>MHIGEIKTDKPSITLIEFDARGVTETLFESLEASRGHHANREKMWLNVYGLHDPTVMAEIGRRFKLHPLVQEDILNTQQRPKSDEYTDYQYIVARCFDFDTETRSLTSDQVSIVLGRNFVLTFQERATGAFEAVRERLRAEHGAMRAHGPDYLAYALLDTLVDRYFVMLDNLSDMAEDLEDEALSRPNPALLAEINRVKHEALVLRRAIWPLREILNTLSRADNGFFTADTRLYLRDIYDHTVHVLESLESVRDLLADLLDIYLSSVSNRLNTEVRILTVLTTLFMPATLIAGIFGMNFHTMPLLDDPEGFWIALGVMGGAATVMAAAFWRRNWLRTR</sequence>
<evidence type="ECO:0000256" key="7">
    <source>
        <dbReference type="ARBA" id="ARBA00023136"/>
    </source>
</evidence>
<dbReference type="GO" id="GO:0000287">
    <property type="term" value="F:magnesium ion binding"/>
    <property type="evidence" value="ECO:0007669"/>
    <property type="project" value="TreeGrafter"/>
</dbReference>
<keyword evidence="8" id="KW-0460">Magnesium</keyword>
<keyword evidence="8" id="KW-0406">Ion transport</keyword>
<evidence type="ECO:0000313" key="10">
    <source>
        <dbReference type="Proteomes" id="UP000318422"/>
    </source>
</evidence>
<gene>
    <name evidence="8 9" type="primary">corA</name>
    <name evidence="9" type="ORF">ZRA01_16950</name>
</gene>
<comment type="caution">
    <text evidence="9">The sequence shown here is derived from an EMBL/GenBank/DDBJ whole genome shotgun (WGS) entry which is preliminary data.</text>
</comment>
<feature type="transmembrane region" description="Helical" evidence="8">
    <location>
        <begin position="311"/>
        <end position="330"/>
    </location>
</feature>
<dbReference type="Proteomes" id="UP000318422">
    <property type="component" value="Unassembled WGS sequence"/>
</dbReference>
<proteinExistence type="inferred from homology"/>
<evidence type="ECO:0000256" key="6">
    <source>
        <dbReference type="ARBA" id="ARBA00022989"/>
    </source>
</evidence>
<protein>
    <recommendedName>
        <fullName evidence="8">Magnesium transport protein CorA</fullName>
    </recommendedName>
</protein>
<dbReference type="InterPro" id="IPR002523">
    <property type="entry name" value="MgTranspt_CorA/ZnTranspt_ZntB"/>
</dbReference>
<dbReference type="Gene3D" id="3.30.460.20">
    <property type="entry name" value="CorA soluble domain-like"/>
    <property type="match status" value="1"/>
</dbReference>
<keyword evidence="10" id="KW-1185">Reference proteome</keyword>
<dbReference type="GO" id="GO:0015095">
    <property type="term" value="F:magnesium ion transmembrane transporter activity"/>
    <property type="evidence" value="ECO:0007669"/>
    <property type="project" value="UniProtKB-UniRule"/>
</dbReference>
<dbReference type="FunFam" id="1.20.58.340:FF:000012">
    <property type="entry name" value="Magnesium transport protein CorA"/>
    <property type="match status" value="1"/>
</dbReference>
<dbReference type="InterPro" id="IPR045863">
    <property type="entry name" value="CorA_TM1_TM2"/>
</dbReference>
<dbReference type="GO" id="GO:0005886">
    <property type="term" value="C:plasma membrane"/>
    <property type="evidence" value="ECO:0007669"/>
    <property type="project" value="UniProtKB-SubCell"/>
</dbReference>
<dbReference type="RefSeq" id="WP_246093457.1">
    <property type="nucleotide sequence ID" value="NZ_BJNV01000023.1"/>
</dbReference>
<accession>A0A4Y4CU43</accession>
<comment type="function">
    <text evidence="8">Mediates influx of magnesium ions.</text>
</comment>
<dbReference type="SUPFAM" id="SSF143865">
    <property type="entry name" value="CorA soluble domain-like"/>
    <property type="match status" value="1"/>
</dbReference>
<keyword evidence="6 8" id="KW-1133">Transmembrane helix</keyword>
<reference evidence="9 10" key="1">
    <citation type="submission" date="2019-06" db="EMBL/GenBank/DDBJ databases">
        <title>Whole genome shotgun sequence of Zoogloea ramigera NBRC 15342.</title>
        <authorList>
            <person name="Hosoyama A."/>
            <person name="Uohara A."/>
            <person name="Ohji S."/>
            <person name="Ichikawa N."/>
        </authorList>
    </citation>
    <scope>NUCLEOTIDE SEQUENCE [LARGE SCALE GENOMIC DNA]</scope>
    <source>
        <strain evidence="9 10">NBRC 15342</strain>
    </source>
</reference>